<dbReference type="AlphaFoldDB" id="A0AA88XBY8"/>
<dbReference type="InterPro" id="IPR012280">
    <property type="entry name" value="Semialdhyde_DH_dimer_dom"/>
</dbReference>
<dbReference type="GO" id="GO:0008652">
    <property type="term" value="P:amino acid biosynthetic process"/>
    <property type="evidence" value="ECO:0007669"/>
    <property type="project" value="InterPro"/>
</dbReference>
<dbReference type="Proteomes" id="UP001188597">
    <property type="component" value="Unassembled WGS sequence"/>
</dbReference>
<sequence length="105" mass="11588">MDCDDKPSVGSLNNVPIIDQGRPLKICHQAMPAYVMSDEQDFTFDTARTILKNAPGVVVIDDRASNRFPTPLAVSNKDEVAVGRIRQDEEFVGLKKDGINGMVFH</sequence>
<dbReference type="PANTHER" id="PTHR46278">
    <property type="entry name" value="DEHYDROGENASE, PUTATIVE-RELATED"/>
    <property type="match status" value="1"/>
</dbReference>
<accession>A0AA88XBY8</accession>
<dbReference type="GO" id="GO:0016620">
    <property type="term" value="F:oxidoreductase activity, acting on the aldehyde or oxo group of donors, NAD or NADP as acceptor"/>
    <property type="evidence" value="ECO:0007669"/>
    <property type="project" value="InterPro"/>
</dbReference>
<protein>
    <recommendedName>
        <fullName evidence="1">Semialdehyde dehydrogenase dimerisation domain-containing protein</fullName>
    </recommendedName>
</protein>
<evidence type="ECO:0000313" key="3">
    <source>
        <dbReference type="Proteomes" id="UP001188597"/>
    </source>
</evidence>
<gene>
    <name evidence="2" type="ORF">RJ639_002133</name>
</gene>
<feature type="domain" description="Semialdehyde dehydrogenase dimerisation" evidence="1">
    <location>
        <begin position="27"/>
        <end position="91"/>
    </location>
</feature>
<dbReference type="SUPFAM" id="SSF55347">
    <property type="entry name" value="Glyceraldehyde-3-phosphate dehydrogenase-like, C-terminal domain"/>
    <property type="match status" value="1"/>
</dbReference>
<proteinExistence type="predicted"/>
<dbReference type="EMBL" id="JAVXUP010000005">
    <property type="protein sequence ID" value="KAK3043554.1"/>
    <property type="molecule type" value="Genomic_DNA"/>
</dbReference>
<dbReference type="PANTHER" id="PTHR46278:SF2">
    <property type="entry name" value="ASPARTATE-SEMIALDEHYDE DEHYDROGENASE"/>
    <property type="match status" value="1"/>
</dbReference>
<comment type="caution">
    <text evidence="2">The sequence shown here is derived from an EMBL/GenBank/DDBJ whole genome shotgun (WGS) entry which is preliminary data.</text>
</comment>
<organism evidence="2 3">
    <name type="scientific">Escallonia herrerae</name>
    <dbReference type="NCBI Taxonomy" id="1293975"/>
    <lineage>
        <taxon>Eukaryota</taxon>
        <taxon>Viridiplantae</taxon>
        <taxon>Streptophyta</taxon>
        <taxon>Embryophyta</taxon>
        <taxon>Tracheophyta</taxon>
        <taxon>Spermatophyta</taxon>
        <taxon>Magnoliopsida</taxon>
        <taxon>eudicotyledons</taxon>
        <taxon>Gunneridae</taxon>
        <taxon>Pentapetalae</taxon>
        <taxon>asterids</taxon>
        <taxon>campanulids</taxon>
        <taxon>Escalloniales</taxon>
        <taxon>Escalloniaceae</taxon>
        <taxon>Escallonia</taxon>
    </lineage>
</organism>
<reference evidence="2" key="1">
    <citation type="submission" date="2022-12" db="EMBL/GenBank/DDBJ databases">
        <title>Draft genome assemblies for two species of Escallonia (Escalloniales).</title>
        <authorList>
            <person name="Chanderbali A."/>
            <person name="Dervinis C."/>
            <person name="Anghel I."/>
            <person name="Soltis D."/>
            <person name="Soltis P."/>
            <person name="Zapata F."/>
        </authorList>
    </citation>
    <scope>NUCLEOTIDE SEQUENCE</scope>
    <source>
        <strain evidence="2">UCBG64.0493</strain>
        <tissue evidence="2">Leaf</tissue>
    </source>
</reference>
<keyword evidence="3" id="KW-1185">Reference proteome</keyword>
<dbReference type="GO" id="GO:0046983">
    <property type="term" value="F:protein dimerization activity"/>
    <property type="evidence" value="ECO:0007669"/>
    <property type="project" value="InterPro"/>
</dbReference>
<dbReference type="Gene3D" id="3.30.360.10">
    <property type="entry name" value="Dihydrodipicolinate Reductase, domain 2"/>
    <property type="match status" value="1"/>
</dbReference>
<dbReference type="Pfam" id="PF02774">
    <property type="entry name" value="Semialdhyde_dhC"/>
    <property type="match status" value="1"/>
</dbReference>
<evidence type="ECO:0000313" key="2">
    <source>
        <dbReference type="EMBL" id="KAK3043554.1"/>
    </source>
</evidence>
<name>A0AA88XBY8_9ASTE</name>
<evidence type="ECO:0000259" key="1">
    <source>
        <dbReference type="Pfam" id="PF02774"/>
    </source>
</evidence>